<keyword evidence="2" id="KW-0732">Signal</keyword>
<evidence type="ECO:0008006" key="5">
    <source>
        <dbReference type="Google" id="ProtNLM"/>
    </source>
</evidence>
<dbReference type="AlphaFoldDB" id="I9GEI3"/>
<dbReference type="EMBL" id="AGXS01000025">
    <property type="protein sequence ID" value="EIY45004.1"/>
    <property type="molecule type" value="Genomic_DNA"/>
</dbReference>
<evidence type="ECO:0000313" key="4">
    <source>
        <dbReference type="Proteomes" id="UP000003089"/>
    </source>
</evidence>
<gene>
    <name evidence="3" type="ORF">HMPREF1068_03657</name>
</gene>
<evidence type="ECO:0000256" key="1">
    <source>
        <dbReference type="SAM" id="MobiDB-lite"/>
    </source>
</evidence>
<proteinExistence type="predicted"/>
<sequence>MINRRTVYRRMIKIKRLSQLLIVFCMATAACAQDSLDEYRKQVQSEYQGFAREAREEYANFRDRANAEYGKFMQEPWQAAEVLPPDPVPVRPEPPKPQVKKPETGTIPPQELPYVEVVSLPAPRPAPEPVEPIPLPEKLTGELFSFTFYHTPCKVHLSAGQKYTLSSADEKAVANAWKRLSASDYNVLVNDCLELRQQLALCDWAYVKLLQQLTESYFGSAKSNEAVVMQMFILTQSGYKVRIARSMDKKLVLLLPSESDIYRYGFLRMGGVKYYLIDSSVKEDVFVFDHAFPKEQLFSVAINEKPRLAVHLTGQRMLTSEAYPMIKVDVRTNKNLIDFYNTYPLNSNWDTYARASLSEEVKKDLYPALKKEFSGRSESEIANRILNLVQTAFKYATDEEQFGYERPLFGDETIFYPSSDCEDRAILFSILVRELMGLDVVLLHYPGHLATAVRFKSDVKGDYLTVDGTKYVVCDPTYINARIGEAMPQFKEEKCTVVRI</sequence>
<evidence type="ECO:0000256" key="2">
    <source>
        <dbReference type="SAM" id="SignalP"/>
    </source>
</evidence>
<protein>
    <recommendedName>
        <fullName evidence="5">Transglutaminase-like domain-containing protein</fullName>
    </recommendedName>
</protein>
<dbReference type="STRING" id="997884.HMPREF1068_03657"/>
<organism evidence="3 4">
    <name type="scientific">Bacteroides nordii CL02T12C05</name>
    <dbReference type="NCBI Taxonomy" id="997884"/>
    <lineage>
        <taxon>Bacteria</taxon>
        <taxon>Pseudomonadati</taxon>
        <taxon>Bacteroidota</taxon>
        <taxon>Bacteroidia</taxon>
        <taxon>Bacteroidales</taxon>
        <taxon>Bacteroidaceae</taxon>
        <taxon>Bacteroides</taxon>
    </lineage>
</organism>
<accession>I9GEI3</accession>
<dbReference type="Proteomes" id="UP000003089">
    <property type="component" value="Unassembled WGS sequence"/>
</dbReference>
<keyword evidence="4" id="KW-1185">Reference proteome</keyword>
<feature type="signal peptide" evidence="2">
    <location>
        <begin position="1"/>
        <end position="32"/>
    </location>
</feature>
<dbReference type="HOGENOM" id="CLU_042245_0_0_10"/>
<dbReference type="eggNOG" id="COG1305">
    <property type="taxonomic scope" value="Bacteria"/>
</dbReference>
<reference evidence="3 4" key="1">
    <citation type="submission" date="2012-02" db="EMBL/GenBank/DDBJ databases">
        <title>The Genome Sequence of Bacteroides nordii CL02T12C05.</title>
        <authorList>
            <consortium name="The Broad Institute Genome Sequencing Platform"/>
            <person name="Earl A."/>
            <person name="Ward D."/>
            <person name="Feldgarden M."/>
            <person name="Gevers D."/>
            <person name="Zitomersky N.L."/>
            <person name="Coyne M.J."/>
            <person name="Comstock L.E."/>
            <person name="Young S.K."/>
            <person name="Zeng Q."/>
            <person name="Gargeya S."/>
            <person name="Fitzgerald M."/>
            <person name="Haas B."/>
            <person name="Abouelleil A."/>
            <person name="Alvarado L."/>
            <person name="Arachchi H.M."/>
            <person name="Berlin A."/>
            <person name="Chapman S.B."/>
            <person name="Gearin G."/>
            <person name="Goldberg J."/>
            <person name="Griggs A."/>
            <person name="Gujja S."/>
            <person name="Hansen M."/>
            <person name="Heiman D."/>
            <person name="Howarth C."/>
            <person name="Larimer J."/>
            <person name="Lui A."/>
            <person name="MacDonald P.J.P."/>
            <person name="McCowen C."/>
            <person name="Montmayeur A."/>
            <person name="Murphy C."/>
            <person name="Neiman D."/>
            <person name="Pearson M."/>
            <person name="Priest M."/>
            <person name="Roberts A."/>
            <person name="Saif S."/>
            <person name="Shea T."/>
            <person name="Sisk P."/>
            <person name="Stolte C."/>
            <person name="Sykes S."/>
            <person name="Wortman J."/>
            <person name="Nusbaum C."/>
            <person name="Birren B."/>
        </authorList>
    </citation>
    <scope>NUCLEOTIDE SEQUENCE [LARGE SCALE GENOMIC DNA]</scope>
    <source>
        <strain evidence="3 4">CL02T12C05</strain>
    </source>
</reference>
<comment type="caution">
    <text evidence="3">The sequence shown here is derived from an EMBL/GenBank/DDBJ whole genome shotgun (WGS) entry which is preliminary data.</text>
</comment>
<feature type="compositionally biased region" description="Pro residues" evidence="1">
    <location>
        <begin position="84"/>
        <end position="97"/>
    </location>
</feature>
<name>I9GEI3_9BACE</name>
<feature type="chain" id="PRO_5003720898" description="Transglutaminase-like domain-containing protein" evidence="2">
    <location>
        <begin position="33"/>
        <end position="500"/>
    </location>
</feature>
<dbReference type="PATRIC" id="fig|997884.3.peg.3752"/>
<evidence type="ECO:0000313" key="3">
    <source>
        <dbReference type="EMBL" id="EIY45004.1"/>
    </source>
</evidence>
<dbReference type="PROSITE" id="PS51257">
    <property type="entry name" value="PROKAR_LIPOPROTEIN"/>
    <property type="match status" value="1"/>
</dbReference>
<feature type="region of interest" description="Disordered" evidence="1">
    <location>
        <begin position="83"/>
        <end position="106"/>
    </location>
</feature>